<dbReference type="EMBL" id="JAATLK010000001">
    <property type="protein sequence ID" value="NIZ47486.1"/>
    <property type="molecule type" value="Genomic_DNA"/>
</dbReference>
<dbReference type="Gene3D" id="3.90.950.20">
    <property type="entry name" value="CinA-like"/>
    <property type="match status" value="1"/>
</dbReference>
<dbReference type="AlphaFoldDB" id="A0A968GGN2"/>
<sequence length="156" mass="16943">MLAKSIITYYKENNRILLLTESITAGGIAQRLAEVPGASEVLWGSLVLYQAAAKSQILQINNALLSPDRIASQETVIAMAQATIHLYHKNQEEKQKNYSSLSISGFADGSQAGVVSCALITENNIHAVTWNLSGTRNEIQQTSIHLALELLALPLQ</sequence>
<name>A0A968GGN2_9SPIO</name>
<keyword evidence="3" id="KW-1185">Reference proteome</keyword>
<dbReference type="SUPFAM" id="SSF142433">
    <property type="entry name" value="CinA-like"/>
    <property type="match status" value="1"/>
</dbReference>
<proteinExistence type="predicted"/>
<dbReference type="InterPro" id="IPR008136">
    <property type="entry name" value="CinA_C"/>
</dbReference>
<reference evidence="2" key="1">
    <citation type="submission" date="2020-03" db="EMBL/GenBank/DDBJ databases">
        <title>Spirochaetal bacteria isolated from arthropods constitute a novel genus Entomospira genus novum within the order Spirochaetales.</title>
        <authorList>
            <person name="Grana-Miraglia L."/>
            <person name="Sikutova S."/>
            <person name="Fingerle V."/>
            <person name="Sing A."/>
            <person name="Castillo-Ramirez S."/>
            <person name="Margos G."/>
            <person name="Rudolf I."/>
        </authorList>
    </citation>
    <scope>NUCLEOTIDE SEQUENCE</scope>
    <source>
        <strain evidence="2">BR208</strain>
    </source>
</reference>
<gene>
    <name evidence="2" type="ORF">HCT46_06130</name>
</gene>
<comment type="caution">
    <text evidence="2">The sequence shown here is derived from an EMBL/GenBank/DDBJ whole genome shotgun (WGS) entry which is preliminary data.</text>
</comment>
<dbReference type="Proteomes" id="UP000752013">
    <property type="component" value="Unassembled WGS sequence"/>
</dbReference>
<feature type="domain" description="CinA C-terminal" evidence="1">
    <location>
        <begin position="2"/>
        <end position="152"/>
    </location>
</feature>
<organism evidence="2 3">
    <name type="scientific">Entomospira nematocerorum</name>
    <dbReference type="NCBI Taxonomy" id="2719987"/>
    <lineage>
        <taxon>Bacteria</taxon>
        <taxon>Pseudomonadati</taxon>
        <taxon>Spirochaetota</taxon>
        <taxon>Spirochaetia</taxon>
        <taxon>Spirochaetales</taxon>
        <taxon>Spirochaetaceae</taxon>
        <taxon>Entomospira</taxon>
    </lineage>
</organism>
<dbReference type="InterPro" id="IPR036653">
    <property type="entry name" value="CinA-like_C"/>
</dbReference>
<evidence type="ECO:0000259" key="1">
    <source>
        <dbReference type="Pfam" id="PF02464"/>
    </source>
</evidence>
<accession>A0A968GGN2</accession>
<dbReference type="Pfam" id="PF02464">
    <property type="entry name" value="CinA"/>
    <property type="match status" value="1"/>
</dbReference>
<dbReference type="RefSeq" id="WP_167703899.1">
    <property type="nucleotide sequence ID" value="NZ_CP118168.1"/>
</dbReference>
<evidence type="ECO:0000313" key="3">
    <source>
        <dbReference type="Proteomes" id="UP000752013"/>
    </source>
</evidence>
<protein>
    <submittedName>
        <fullName evidence="2">CinA family protein</fullName>
    </submittedName>
</protein>
<evidence type="ECO:0000313" key="2">
    <source>
        <dbReference type="EMBL" id="NIZ47486.1"/>
    </source>
</evidence>